<gene>
    <name evidence="1" type="ORF">AVEN_101219_1</name>
</gene>
<organism evidence="1 2">
    <name type="scientific">Araneus ventricosus</name>
    <name type="common">Orbweaver spider</name>
    <name type="synonym">Epeira ventricosa</name>
    <dbReference type="NCBI Taxonomy" id="182803"/>
    <lineage>
        <taxon>Eukaryota</taxon>
        <taxon>Metazoa</taxon>
        <taxon>Ecdysozoa</taxon>
        <taxon>Arthropoda</taxon>
        <taxon>Chelicerata</taxon>
        <taxon>Arachnida</taxon>
        <taxon>Araneae</taxon>
        <taxon>Araneomorphae</taxon>
        <taxon>Entelegynae</taxon>
        <taxon>Araneoidea</taxon>
        <taxon>Araneidae</taxon>
        <taxon>Araneus</taxon>
    </lineage>
</organism>
<evidence type="ECO:0000313" key="2">
    <source>
        <dbReference type="Proteomes" id="UP000499080"/>
    </source>
</evidence>
<accession>A0A4Y2G030</accession>
<proteinExistence type="predicted"/>
<keyword evidence="2" id="KW-1185">Reference proteome</keyword>
<comment type="caution">
    <text evidence="1">The sequence shown here is derived from an EMBL/GenBank/DDBJ whole genome shotgun (WGS) entry which is preliminary data.</text>
</comment>
<name>A0A4Y2G030_ARAVE</name>
<protein>
    <submittedName>
        <fullName evidence="1">Uncharacterized protein</fullName>
    </submittedName>
</protein>
<reference evidence="1 2" key="1">
    <citation type="journal article" date="2019" name="Sci. Rep.">
        <title>Orb-weaving spider Araneus ventricosus genome elucidates the spidroin gene catalogue.</title>
        <authorList>
            <person name="Kono N."/>
            <person name="Nakamura H."/>
            <person name="Ohtoshi R."/>
            <person name="Moran D.A.P."/>
            <person name="Shinohara A."/>
            <person name="Yoshida Y."/>
            <person name="Fujiwara M."/>
            <person name="Mori M."/>
            <person name="Tomita M."/>
            <person name="Arakawa K."/>
        </authorList>
    </citation>
    <scope>NUCLEOTIDE SEQUENCE [LARGE SCALE GENOMIC DNA]</scope>
</reference>
<dbReference type="EMBL" id="BGPR01001094">
    <property type="protein sequence ID" value="GBM45264.1"/>
    <property type="molecule type" value="Genomic_DNA"/>
</dbReference>
<evidence type="ECO:0000313" key="1">
    <source>
        <dbReference type="EMBL" id="GBM45264.1"/>
    </source>
</evidence>
<dbReference type="AlphaFoldDB" id="A0A4Y2G030"/>
<sequence>MSSRWCGMEVWREGTCSGVFSSSVQNFETHTRIVLVLLRNGMLISAVARGYRCRPWRSEGKWCPGHNVIFSPSPALSKRPPRHVPRRNGRRRVTLQDGENAFPWQVVYKSICNRVLRISQISQIGTAPFDLLIIELPKWCYSKAQRHPSKEDSTRLEALLFFLPPEDVLTESPQGAADKAIRGVRTSREPTLGNTIRRDPRYLSFFSLLAGIVDFSHDRVLGGVLLGGWRWQFALAQLFGGAVTLKRLGNAVSHPMIGIPQVCQGI</sequence>
<dbReference type="Proteomes" id="UP000499080">
    <property type="component" value="Unassembled WGS sequence"/>
</dbReference>